<dbReference type="GO" id="GO:0016705">
    <property type="term" value="F:oxidoreductase activity, acting on paired donors, with incorporation or reduction of molecular oxygen"/>
    <property type="evidence" value="ECO:0007669"/>
    <property type="project" value="InterPro"/>
</dbReference>
<evidence type="ECO:0000256" key="1">
    <source>
        <dbReference type="ARBA" id="ARBA00001971"/>
    </source>
</evidence>
<evidence type="ECO:0000313" key="7">
    <source>
        <dbReference type="Proteomes" id="UP000053815"/>
    </source>
</evidence>
<dbReference type="AlphaFoldDB" id="A0A0C9M5Q4"/>
<dbReference type="InterPro" id="IPR050121">
    <property type="entry name" value="Cytochrome_P450_monoxygenase"/>
</dbReference>
<dbReference type="PANTHER" id="PTHR24305:SF223">
    <property type="entry name" value="CYTOCHROME P450-DIT2"/>
    <property type="match status" value="1"/>
</dbReference>
<dbReference type="GO" id="GO:0005506">
    <property type="term" value="F:iron ion binding"/>
    <property type="evidence" value="ECO:0007669"/>
    <property type="project" value="InterPro"/>
</dbReference>
<dbReference type="GO" id="GO:0004497">
    <property type="term" value="F:monooxygenase activity"/>
    <property type="evidence" value="ECO:0007669"/>
    <property type="project" value="UniProtKB-KW"/>
</dbReference>
<reference evidence="6" key="1">
    <citation type="submission" date="2014-09" db="EMBL/GenBank/DDBJ databases">
        <title>Draft genome sequence of an oleaginous Mucoromycotina fungus Mucor ambiguus NBRC6742.</title>
        <authorList>
            <person name="Takeda I."/>
            <person name="Yamane N."/>
            <person name="Morita T."/>
            <person name="Tamano K."/>
            <person name="Machida M."/>
            <person name="Baker S."/>
            <person name="Koike H."/>
        </authorList>
    </citation>
    <scope>NUCLEOTIDE SEQUENCE</scope>
    <source>
        <strain evidence="6">NBRC 6742</strain>
    </source>
</reference>
<organism evidence="6">
    <name type="scientific">Mucor ambiguus</name>
    <dbReference type="NCBI Taxonomy" id="91626"/>
    <lineage>
        <taxon>Eukaryota</taxon>
        <taxon>Fungi</taxon>
        <taxon>Fungi incertae sedis</taxon>
        <taxon>Mucoromycota</taxon>
        <taxon>Mucoromycotina</taxon>
        <taxon>Mucoromycetes</taxon>
        <taxon>Mucorales</taxon>
        <taxon>Mucorineae</taxon>
        <taxon>Mucoraceae</taxon>
        <taxon>Mucor</taxon>
    </lineage>
</organism>
<keyword evidence="2 4" id="KW-0479">Metal-binding</keyword>
<dbReference type="Proteomes" id="UP000053815">
    <property type="component" value="Unassembled WGS sequence"/>
</dbReference>
<dbReference type="PROSITE" id="PS00086">
    <property type="entry name" value="CYTOCHROME_P450"/>
    <property type="match status" value="1"/>
</dbReference>
<dbReference type="InterPro" id="IPR036396">
    <property type="entry name" value="Cyt_P450_sf"/>
</dbReference>
<dbReference type="STRING" id="91626.A0A0C9M5Q4"/>
<proteinExistence type="inferred from homology"/>
<keyword evidence="7" id="KW-1185">Reference proteome</keyword>
<dbReference type="EMBL" id="DF836367">
    <property type="protein sequence ID" value="GAN04956.1"/>
    <property type="molecule type" value="Genomic_DNA"/>
</dbReference>
<dbReference type="OrthoDB" id="1470350at2759"/>
<keyword evidence="3 4" id="KW-0408">Iron</keyword>
<comment type="similarity">
    <text evidence="5">Belongs to the cytochrome P450 family.</text>
</comment>
<comment type="cofactor">
    <cofactor evidence="1 4">
        <name>heme</name>
        <dbReference type="ChEBI" id="CHEBI:30413"/>
    </cofactor>
</comment>
<evidence type="ECO:0000256" key="5">
    <source>
        <dbReference type="RuleBase" id="RU000461"/>
    </source>
</evidence>
<keyword evidence="4 5" id="KW-0349">Heme</keyword>
<evidence type="ECO:0000256" key="3">
    <source>
        <dbReference type="ARBA" id="ARBA00023004"/>
    </source>
</evidence>
<dbReference type="Gene3D" id="1.10.630.10">
    <property type="entry name" value="Cytochrome P450"/>
    <property type="match status" value="1"/>
</dbReference>
<dbReference type="InterPro" id="IPR002401">
    <property type="entry name" value="Cyt_P450_E_grp-I"/>
</dbReference>
<dbReference type="Pfam" id="PF00067">
    <property type="entry name" value="p450"/>
    <property type="match status" value="1"/>
</dbReference>
<evidence type="ECO:0000256" key="4">
    <source>
        <dbReference type="PIRSR" id="PIRSR602401-1"/>
    </source>
</evidence>
<keyword evidence="5" id="KW-0560">Oxidoreductase</keyword>
<dbReference type="InterPro" id="IPR017972">
    <property type="entry name" value="Cyt_P450_CS"/>
</dbReference>
<feature type="binding site" description="axial binding residue" evidence="4">
    <location>
        <position position="482"/>
    </location>
    <ligand>
        <name>heme</name>
        <dbReference type="ChEBI" id="CHEBI:30413"/>
    </ligand>
    <ligandPart>
        <name>Fe</name>
        <dbReference type="ChEBI" id="CHEBI:18248"/>
    </ligandPart>
</feature>
<dbReference type="InterPro" id="IPR001128">
    <property type="entry name" value="Cyt_P450"/>
</dbReference>
<protein>
    <submittedName>
        <fullName evidence="6">Cytochrome P450</fullName>
    </submittedName>
</protein>
<name>A0A0C9M5Q4_9FUNG</name>
<dbReference type="PRINTS" id="PR00463">
    <property type="entry name" value="EP450I"/>
</dbReference>
<dbReference type="PANTHER" id="PTHR24305">
    <property type="entry name" value="CYTOCHROME P450"/>
    <property type="match status" value="1"/>
</dbReference>
<evidence type="ECO:0000313" key="6">
    <source>
        <dbReference type="EMBL" id="GAN04956.1"/>
    </source>
</evidence>
<accession>A0A0C9M5Q4</accession>
<dbReference type="GO" id="GO:0020037">
    <property type="term" value="F:heme binding"/>
    <property type="evidence" value="ECO:0007669"/>
    <property type="project" value="InterPro"/>
</dbReference>
<keyword evidence="5" id="KW-0503">Monooxygenase</keyword>
<evidence type="ECO:0000256" key="2">
    <source>
        <dbReference type="ARBA" id="ARBA00022723"/>
    </source>
</evidence>
<sequence length="539" mass="61993">MSHIIQNNAFLQGPLQRVIEIYEQQVVPRLTTKNKTIGITTAVVMTLVYLIRDRVFKPPRNLRHIPYQGYYDFIKSIYTKETYWDRAHRWTLPFIDSKSSNGLYMRPGRFGYEVHVVNPEAAKKVFLKQDLFPKLDVLKGKERTLNAKFANGPNLVFLNGPHWKTQRMVANPAFHRAQPIQLFGKLTQDLFERMDRLGETADVHDLMERFTLEAIGRAGFGFEFNAIKEDNSPWVHTYNTVNAALQNPWYFLFPSLDQSLLWLSPKRQAAHRELDRFMDMLSEVIKKKRRDIASGVENKHLPDNEKDVLTLLIENEDKGEGALSDEELRSNLHILFLAGHDTTSNALSFALLYLAKYPKIQERAREEILGIMGDEPSEIVPGFDDLKQMDYLNQIIKETLRVNGPVVQVVPRVALEDTELAGTFIPKGSNVIVDVFNIQHSKKVWENPDEFDPDRFDPKSAPKQLSGGAMSWVPFGSGARQCIGMNFSLNEQRVLLSMMLRKYTWSLPEDSVHYGKIETRGLGIISPAKCHLQFKKRYQ</sequence>
<dbReference type="SUPFAM" id="SSF48264">
    <property type="entry name" value="Cytochrome P450"/>
    <property type="match status" value="1"/>
</dbReference>
<gene>
    <name evidence="6" type="ORF">MAM1_0078c04423</name>
</gene>
<dbReference type="PRINTS" id="PR00385">
    <property type="entry name" value="P450"/>
</dbReference>